<proteinExistence type="predicted"/>
<keyword evidence="3" id="KW-0732">Signal</keyword>
<keyword evidence="1" id="KW-0378">Hydrolase</keyword>
<sequence length="379" mass="39160">MRTPLRIGTTVTAGLLLAACSSPREAAQSDSAAGGSPMSKIDSTEVRTTAEGGGGPAAAGPQQQAVLTALGGLGGKPIETLTPQEARKQPTPTSAVMAVLKQQGKDTTPTALVPGVTSADRSVAGAAGQIPARIYTPAGAGPFPVIVYYHGGGWVIGSKEVYDGGARGLAKAANAVVVSVDYRLAPEHKFPAQHDDALAAYRWAARNAASLKGDTSRMALAGESAGGNLAVATAVAVRDDAQLPKPKHVISVYPIAQPDTTTASYTTYANAKPLNRPMMGWFAKHATRTPADLKDPRINLVGANLKGIAPVTIINAQIDPLLDDGARLERALRDAGVAVERRLYDGVAHEFFGQAAVVDEAKEAQQYAGDRLKAAFGGR</sequence>
<dbReference type="EMBL" id="CADCTU010000457">
    <property type="protein sequence ID" value="CAA9320112.1"/>
    <property type="molecule type" value="Genomic_DNA"/>
</dbReference>
<evidence type="ECO:0000256" key="1">
    <source>
        <dbReference type="ARBA" id="ARBA00022801"/>
    </source>
</evidence>
<reference evidence="5" key="1">
    <citation type="submission" date="2020-02" db="EMBL/GenBank/DDBJ databases">
        <authorList>
            <person name="Meier V. D."/>
        </authorList>
    </citation>
    <scope>NUCLEOTIDE SEQUENCE</scope>
    <source>
        <strain evidence="5">AVDCRST_MAG11</strain>
    </source>
</reference>
<evidence type="ECO:0000313" key="5">
    <source>
        <dbReference type="EMBL" id="CAA9320112.1"/>
    </source>
</evidence>
<feature type="domain" description="Alpha/beta hydrolase fold-3" evidence="4">
    <location>
        <begin position="146"/>
        <end position="352"/>
    </location>
</feature>
<organism evidence="5">
    <name type="scientific">uncultured Gemmatimonadaceae bacterium</name>
    <dbReference type="NCBI Taxonomy" id="246130"/>
    <lineage>
        <taxon>Bacteria</taxon>
        <taxon>Pseudomonadati</taxon>
        <taxon>Gemmatimonadota</taxon>
        <taxon>Gemmatimonadia</taxon>
        <taxon>Gemmatimonadales</taxon>
        <taxon>Gemmatimonadaceae</taxon>
        <taxon>environmental samples</taxon>
    </lineage>
</organism>
<gene>
    <name evidence="5" type="ORF">AVDCRST_MAG11-1959</name>
</gene>
<dbReference type="Pfam" id="PF07859">
    <property type="entry name" value="Abhydrolase_3"/>
    <property type="match status" value="1"/>
</dbReference>
<feature type="chain" id="PRO_5026920347" evidence="3">
    <location>
        <begin position="27"/>
        <end position="379"/>
    </location>
</feature>
<name>A0A6J4L148_9BACT</name>
<feature type="region of interest" description="Disordered" evidence="2">
    <location>
        <begin position="27"/>
        <end position="61"/>
    </location>
</feature>
<accession>A0A6J4L148</accession>
<evidence type="ECO:0000256" key="3">
    <source>
        <dbReference type="SAM" id="SignalP"/>
    </source>
</evidence>
<dbReference type="GO" id="GO:0016787">
    <property type="term" value="F:hydrolase activity"/>
    <property type="evidence" value="ECO:0007669"/>
    <property type="project" value="UniProtKB-KW"/>
</dbReference>
<protein>
    <submittedName>
        <fullName evidence="5">Esterase/lipase</fullName>
    </submittedName>
</protein>
<dbReference type="SUPFAM" id="SSF53474">
    <property type="entry name" value="alpha/beta-Hydrolases"/>
    <property type="match status" value="1"/>
</dbReference>
<dbReference type="AlphaFoldDB" id="A0A6J4L148"/>
<evidence type="ECO:0000259" key="4">
    <source>
        <dbReference type="Pfam" id="PF07859"/>
    </source>
</evidence>
<evidence type="ECO:0000256" key="2">
    <source>
        <dbReference type="SAM" id="MobiDB-lite"/>
    </source>
</evidence>
<dbReference type="InterPro" id="IPR050300">
    <property type="entry name" value="GDXG_lipolytic_enzyme"/>
</dbReference>
<dbReference type="PANTHER" id="PTHR48081:SF8">
    <property type="entry name" value="ALPHA_BETA HYDROLASE FOLD-3 DOMAIN-CONTAINING PROTEIN-RELATED"/>
    <property type="match status" value="1"/>
</dbReference>
<dbReference type="InterPro" id="IPR013094">
    <property type="entry name" value="AB_hydrolase_3"/>
</dbReference>
<feature type="signal peptide" evidence="3">
    <location>
        <begin position="1"/>
        <end position="26"/>
    </location>
</feature>
<dbReference type="PROSITE" id="PS51257">
    <property type="entry name" value="PROKAR_LIPOPROTEIN"/>
    <property type="match status" value="1"/>
</dbReference>
<dbReference type="Gene3D" id="3.40.50.1820">
    <property type="entry name" value="alpha/beta hydrolase"/>
    <property type="match status" value="1"/>
</dbReference>
<dbReference type="InterPro" id="IPR029058">
    <property type="entry name" value="AB_hydrolase_fold"/>
</dbReference>
<dbReference type="PANTHER" id="PTHR48081">
    <property type="entry name" value="AB HYDROLASE SUPERFAMILY PROTEIN C4A8.06C"/>
    <property type="match status" value="1"/>
</dbReference>